<evidence type="ECO:0000259" key="10">
    <source>
        <dbReference type="PROSITE" id="PS50192"/>
    </source>
</evidence>
<comment type="subcellular location">
    <subcellularLocation>
        <location evidence="8">Golgi apparatus</location>
        <location evidence="8">trans-Golgi network membrane</location>
        <topology evidence="8">Single-pass type IV membrane protein</topology>
    </subcellularLocation>
</comment>
<keyword evidence="4" id="KW-0653">Protein transport</keyword>
<keyword evidence="6" id="KW-0333">Golgi apparatus</keyword>
<dbReference type="GO" id="GO:0016020">
    <property type="term" value="C:membrane"/>
    <property type="evidence" value="ECO:0007669"/>
    <property type="project" value="InterPro"/>
</dbReference>
<keyword evidence="9" id="KW-0175">Coiled coil</keyword>
<dbReference type="AlphaFoldDB" id="A0A9P6TWC4"/>
<dbReference type="CDD" id="cd21443">
    <property type="entry name" value="SNARE_NTD_STX6_STX10"/>
    <property type="match status" value="1"/>
</dbReference>
<evidence type="ECO:0000256" key="7">
    <source>
        <dbReference type="ARBA" id="ARBA00023136"/>
    </source>
</evidence>
<accession>A0A9P6TWC4</accession>
<name>A0A9P6TWC4_9FUNG</name>
<feature type="non-terminal residue" evidence="11">
    <location>
        <position position="1"/>
    </location>
</feature>
<dbReference type="EMBL" id="JAAAJA010000920">
    <property type="protein sequence ID" value="KAG0248804.1"/>
    <property type="molecule type" value="Genomic_DNA"/>
</dbReference>
<evidence type="ECO:0000256" key="1">
    <source>
        <dbReference type="ARBA" id="ARBA00009063"/>
    </source>
</evidence>
<evidence type="ECO:0000256" key="6">
    <source>
        <dbReference type="ARBA" id="ARBA00023034"/>
    </source>
</evidence>
<dbReference type="SMART" id="SM00397">
    <property type="entry name" value="t_SNARE"/>
    <property type="match status" value="1"/>
</dbReference>
<evidence type="ECO:0000256" key="2">
    <source>
        <dbReference type="ARBA" id="ARBA00022448"/>
    </source>
</evidence>
<comment type="similarity">
    <text evidence="1">Belongs to the syntaxin family.</text>
</comment>
<dbReference type="GO" id="GO:0015031">
    <property type="term" value="P:protein transport"/>
    <property type="evidence" value="ECO:0007669"/>
    <property type="project" value="UniProtKB-KW"/>
</dbReference>
<evidence type="ECO:0000256" key="4">
    <source>
        <dbReference type="ARBA" id="ARBA00022927"/>
    </source>
</evidence>
<dbReference type="PROSITE" id="PS50192">
    <property type="entry name" value="T_SNARE"/>
    <property type="match status" value="1"/>
</dbReference>
<dbReference type="OrthoDB" id="546861at2759"/>
<dbReference type="Proteomes" id="UP000726737">
    <property type="component" value="Unassembled WGS sequence"/>
</dbReference>
<evidence type="ECO:0000256" key="8">
    <source>
        <dbReference type="ARBA" id="ARBA00037801"/>
    </source>
</evidence>
<proteinExistence type="inferred from homology"/>
<protein>
    <recommendedName>
        <fullName evidence="10">t-SNARE coiled-coil homology domain-containing protein</fullName>
    </recommendedName>
</protein>
<feature type="domain" description="T-SNARE coiled-coil homology" evidence="10">
    <location>
        <begin position="157"/>
        <end position="219"/>
    </location>
</feature>
<dbReference type="GO" id="GO:0048193">
    <property type="term" value="P:Golgi vesicle transport"/>
    <property type="evidence" value="ECO:0007669"/>
    <property type="project" value="InterPro"/>
</dbReference>
<keyword evidence="2" id="KW-0813">Transport</keyword>
<dbReference type="InterPro" id="IPR015260">
    <property type="entry name" value="Syntaxin-6/10/61_N"/>
</dbReference>
<sequence>MEDPFILIKNDVLSSFSNASTVFESWKRIAQTVTSTESEELLKTKEELLQILSTIEQDLEDLDDAVRAVTENPQRFNLTTRESNARRQFVDQTRRKVQDMKTKLEKPIKIGSAQLDRMALLEDVGSSSPRGYQKPTRRENMMFSNAKFVEQEAQQQQMLLQEQDQQLDGVMHTVLNMRGIATTMNSELEDQSMLLDDLDEHVDRTQGSLQTAMKRMNHFIKQNE</sequence>
<organism evidence="11 12">
    <name type="scientific">Mortierella polycephala</name>
    <dbReference type="NCBI Taxonomy" id="41804"/>
    <lineage>
        <taxon>Eukaryota</taxon>
        <taxon>Fungi</taxon>
        <taxon>Fungi incertae sedis</taxon>
        <taxon>Mucoromycota</taxon>
        <taxon>Mortierellomycotina</taxon>
        <taxon>Mortierellomycetes</taxon>
        <taxon>Mortierellales</taxon>
        <taxon>Mortierellaceae</taxon>
        <taxon>Mortierella</taxon>
    </lineage>
</organism>
<keyword evidence="12" id="KW-1185">Reference proteome</keyword>
<comment type="caution">
    <text evidence="11">The sequence shown here is derived from an EMBL/GenBank/DDBJ whole genome shotgun (WGS) entry which is preliminary data.</text>
</comment>
<gene>
    <name evidence="11" type="ORF">BG011_009905</name>
</gene>
<evidence type="ECO:0000256" key="3">
    <source>
        <dbReference type="ARBA" id="ARBA00022692"/>
    </source>
</evidence>
<evidence type="ECO:0000313" key="11">
    <source>
        <dbReference type="EMBL" id="KAG0248804.1"/>
    </source>
</evidence>
<evidence type="ECO:0000256" key="9">
    <source>
        <dbReference type="SAM" id="Coils"/>
    </source>
</evidence>
<dbReference type="InterPro" id="IPR000727">
    <property type="entry name" value="T_SNARE_dom"/>
</dbReference>
<dbReference type="FunFam" id="1.20.58.90:FF:000004">
    <property type="entry name" value="Syntaxin 10"/>
    <property type="match status" value="1"/>
</dbReference>
<feature type="coiled-coil region" evidence="9">
    <location>
        <begin position="45"/>
        <end position="72"/>
    </location>
</feature>
<dbReference type="Pfam" id="PF09177">
    <property type="entry name" value="STX6_10_61_N"/>
    <property type="match status" value="1"/>
</dbReference>
<reference evidence="11" key="1">
    <citation type="journal article" date="2020" name="Fungal Divers.">
        <title>Resolving the Mortierellaceae phylogeny through synthesis of multi-gene phylogenetics and phylogenomics.</title>
        <authorList>
            <person name="Vandepol N."/>
            <person name="Liber J."/>
            <person name="Desiro A."/>
            <person name="Na H."/>
            <person name="Kennedy M."/>
            <person name="Barry K."/>
            <person name="Grigoriev I.V."/>
            <person name="Miller A.N."/>
            <person name="O'Donnell K."/>
            <person name="Stajich J.E."/>
            <person name="Bonito G."/>
        </authorList>
    </citation>
    <scope>NUCLEOTIDE SEQUENCE</scope>
    <source>
        <strain evidence="11">KOD948</strain>
    </source>
</reference>
<keyword evidence="3" id="KW-0812">Transmembrane</keyword>
<dbReference type="InterPro" id="IPR010989">
    <property type="entry name" value="SNARE"/>
</dbReference>
<dbReference type="SUPFAM" id="SSF58038">
    <property type="entry name" value="SNARE fusion complex"/>
    <property type="match status" value="1"/>
</dbReference>
<keyword evidence="5" id="KW-1133">Transmembrane helix</keyword>
<dbReference type="GO" id="GO:0005794">
    <property type="term" value="C:Golgi apparatus"/>
    <property type="evidence" value="ECO:0007669"/>
    <property type="project" value="UniProtKB-SubCell"/>
</dbReference>
<evidence type="ECO:0000313" key="12">
    <source>
        <dbReference type="Proteomes" id="UP000726737"/>
    </source>
</evidence>
<dbReference type="Gene3D" id="1.20.58.90">
    <property type="match status" value="1"/>
</dbReference>
<dbReference type="CDD" id="cd15851">
    <property type="entry name" value="SNARE_Syntaxin6"/>
    <property type="match status" value="1"/>
</dbReference>
<dbReference type="SUPFAM" id="SSF47661">
    <property type="entry name" value="t-snare proteins"/>
    <property type="match status" value="1"/>
</dbReference>
<keyword evidence="7" id="KW-0472">Membrane</keyword>
<evidence type="ECO:0000256" key="5">
    <source>
        <dbReference type="ARBA" id="ARBA00022989"/>
    </source>
</evidence>
<dbReference type="Gene3D" id="1.20.5.110">
    <property type="match status" value="1"/>
</dbReference>